<keyword evidence="3" id="KW-1185">Reference proteome</keyword>
<name>A0A1Y2G1E7_9BASI</name>
<dbReference type="EMBL" id="MCGR01000005">
    <property type="protein sequence ID" value="ORY89629.1"/>
    <property type="molecule type" value="Genomic_DNA"/>
</dbReference>
<evidence type="ECO:0000313" key="3">
    <source>
        <dbReference type="Proteomes" id="UP000193467"/>
    </source>
</evidence>
<dbReference type="GO" id="GO:0004860">
    <property type="term" value="F:protein kinase inhibitor activity"/>
    <property type="evidence" value="ECO:0007669"/>
    <property type="project" value="TreeGrafter"/>
</dbReference>
<dbReference type="PANTHER" id="PTHR13507:SF0">
    <property type="entry name" value="PRKR-INTERACTING PROTEIN 1"/>
    <property type="match status" value="1"/>
</dbReference>
<dbReference type="Pfam" id="PF06658">
    <property type="entry name" value="DUF1168"/>
    <property type="match status" value="1"/>
</dbReference>
<dbReference type="GO" id="GO:0019901">
    <property type="term" value="F:protein kinase binding"/>
    <property type="evidence" value="ECO:0007669"/>
    <property type="project" value="TreeGrafter"/>
</dbReference>
<dbReference type="InParanoid" id="A0A1Y2G1E7"/>
<gene>
    <name evidence="2" type="ORF">BCR35DRAFT_155200</name>
</gene>
<dbReference type="InterPro" id="IPR009548">
    <property type="entry name" value="Prkrip1"/>
</dbReference>
<dbReference type="Proteomes" id="UP000193467">
    <property type="component" value="Unassembled WGS sequence"/>
</dbReference>
<protein>
    <recommendedName>
        <fullName evidence="4">DUF1168 domain protein</fullName>
    </recommendedName>
</protein>
<accession>A0A1Y2G1E7</accession>
<proteinExistence type="predicted"/>
<evidence type="ECO:0000256" key="1">
    <source>
        <dbReference type="SAM" id="MobiDB-lite"/>
    </source>
</evidence>
<dbReference type="AlphaFoldDB" id="A0A1Y2G1E7"/>
<evidence type="ECO:0000313" key="2">
    <source>
        <dbReference type="EMBL" id="ORY89629.1"/>
    </source>
</evidence>
<dbReference type="GO" id="GO:0003725">
    <property type="term" value="F:double-stranded RNA binding"/>
    <property type="evidence" value="ECO:0007669"/>
    <property type="project" value="InterPro"/>
</dbReference>
<organism evidence="2 3">
    <name type="scientific">Leucosporidium creatinivorum</name>
    <dbReference type="NCBI Taxonomy" id="106004"/>
    <lineage>
        <taxon>Eukaryota</taxon>
        <taxon>Fungi</taxon>
        <taxon>Dikarya</taxon>
        <taxon>Basidiomycota</taxon>
        <taxon>Pucciniomycotina</taxon>
        <taxon>Microbotryomycetes</taxon>
        <taxon>Leucosporidiales</taxon>
        <taxon>Leucosporidium</taxon>
    </lineage>
</organism>
<dbReference type="PANTHER" id="PTHR13507">
    <property type="entry name" value="PRKR-INTERACTING PROTEIN 1"/>
    <property type="match status" value="1"/>
</dbReference>
<comment type="caution">
    <text evidence="2">The sequence shown here is derived from an EMBL/GenBank/DDBJ whole genome shotgun (WGS) entry which is preliminary data.</text>
</comment>
<dbReference type="GO" id="GO:0005730">
    <property type="term" value="C:nucleolus"/>
    <property type="evidence" value="ECO:0007669"/>
    <property type="project" value="TreeGrafter"/>
</dbReference>
<evidence type="ECO:0008006" key="4">
    <source>
        <dbReference type="Google" id="ProtNLM"/>
    </source>
</evidence>
<dbReference type="STRING" id="106004.A0A1Y2G1E7"/>
<dbReference type="OrthoDB" id="10067079at2759"/>
<reference evidence="2 3" key="1">
    <citation type="submission" date="2016-07" db="EMBL/GenBank/DDBJ databases">
        <title>Pervasive Adenine N6-methylation of Active Genes in Fungi.</title>
        <authorList>
            <consortium name="DOE Joint Genome Institute"/>
            <person name="Mondo S.J."/>
            <person name="Dannebaum R.O."/>
            <person name="Kuo R.C."/>
            <person name="Labutti K."/>
            <person name="Haridas S."/>
            <person name="Kuo A."/>
            <person name="Salamov A."/>
            <person name="Ahrendt S.R."/>
            <person name="Lipzen A."/>
            <person name="Sullivan W."/>
            <person name="Andreopoulos W.B."/>
            <person name="Clum A."/>
            <person name="Lindquist E."/>
            <person name="Daum C."/>
            <person name="Ramamoorthy G.K."/>
            <person name="Gryganskyi A."/>
            <person name="Culley D."/>
            <person name="Magnuson J.K."/>
            <person name="James T.Y."/>
            <person name="O'Malley M.A."/>
            <person name="Stajich J.E."/>
            <person name="Spatafora J.W."/>
            <person name="Visel A."/>
            <person name="Grigoriev I.V."/>
        </authorList>
    </citation>
    <scope>NUCLEOTIDE SEQUENCE [LARGE SCALE GENOMIC DNA]</scope>
    <source>
        <strain evidence="2 3">62-1032</strain>
    </source>
</reference>
<sequence>MSSKPTPPPRHGATPAEQQAYALAKLLANPDKPVYIPERPKDETGATKQLRAPREMMKNVQGSSAGAGSGEFHVYKQSRRREFERLKIMDEEEAYRSAAAGRRRPSDFGERLWSSLRVK</sequence>
<feature type="region of interest" description="Disordered" evidence="1">
    <location>
        <begin position="31"/>
        <end position="73"/>
    </location>
</feature>